<keyword evidence="2" id="KW-0540">Nuclease</keyword>
<gene>
    <name evidence="2" type="ORF">NT02SARS_1404</name>
</gene>
<dbReference type="AlphaFoldDB" id="J4V3J0"/>
<protein>
    <submittedName>
        <fullName evidence="2">Endonuclease/exonuclease/phosphatase family protein</fullName>
    </submittedName>
</protein>
<sequence length="228" mass="26636">MKIISWNCNLKFKQKFELISSYDPDICFIQECEKLKSDFFPDYKYFWTGRNENKGLGVLTKKNDFFVDGSHNKDLINFLPIKSDNLKLLGVWSFNHRASKFGSGVSGNTIDAINFYREWFGGKNERCIVAGDFNNSIIWDKKGNDNNFNNINGHFVDLGFVSNYHSLKKEIFGKESSATFYHTKKESKKYHIDYIYSKNLIPKELRVGLYSDWIEYSDHTPLISMFNS</sequence>
<dbReference type="Pfam" id="PF03372">
    <property type="entry name" value="Exo_endo_phos"/>
    <property type="match status" value="1"/>
</dbReference>
<dbReference type="GO" id="GO:0004527">
    <property type="term" value="F:exonuclease activity"/>
    <property type="evidence" value="ECO:0007669"/>
    <property type="project" value="UniProtKB-KW"/>
</dbReference>
<dbReference type="GO" id="GO:0004519">
    <property type="term" value="F:endonuclease activity"/>
    <property type="evidence" value="ECO:0007669"/>
    <property type="project" value="UniProtKB-KW"/>
</dbReference>
<dbReference type="Proteomes" id="UP000010116">
    <property type="component" value="Unassembled WGS sequence"/>
</dbReference>
<keyword evidence="2" id="KW-0255">Endonuclease</keyword>
<proteinExistence type="predicted"/>
<reference evidence="2 3" key="1">
    <citation type="journal article" date="2012" name="ISME J.">
        <title>Genomic insights to SAR86, an abundant and uncultivated marine bacterial lineage.</title>
        <authorList>
            <person name="Dupont C.L."/>
            <person name="Rusch D.B."/>
            <person name="Yooseph S."/>
            <person name="Lombardo M.J."/>
            <person name="Richter R.A."/>
            <person name="Valas R."/>
            <person name="Novotny M."/>
            <person name="Yee-Greenbaum J."/>
            <person name="Selengut J.D."/>
            <person name="Haft D.H."/>
            <person name="Halpern A.L."/>
            <person name="Lasken R.S."/>
            <person name="Nealson K."/>
            <person name="Friedman R."/>
            <person name="Venter J.C."/>
        </authorList>
    </citation>
    <scope>NUCLEOTIDE SEQUENCE [LARGE SCALE GENOMIC DNA]</scope>
</reference>
<dbReference type="EMBL" id="JH611183">
    <property type="protein sequence ID" value="EJP73102.1"/>
    <property type="molecule type" value="Genomic_DNA"/>
</dbReference>
<dbReference type="Gene3D" id="3.60.10.10">
    <property type="entry name" value="Endonuclease/exonuclease/phosphatase"/>
    <property type="match status" value="1"/>
</dbReference>
<dbReference type="InterPro" id="IPR005135">
    <property type="entry name" value="Endo/exonuclease/phosphatase"/>
</dbReference>
<accession>J4V3J0</accession>
<evidence type="ECO:0000313" key="2">
    <source>
        <dbReference type="EMBL" id="EJP73102.1"/>
    </source>
</evidence>
<feature type="domain" description="Endonuclease/exonuclease/phosphatase" evidence="1">
    <location>
        <begin position="5"/>
        <end position="219"/>
    </location>
</feature>
<dbReference type="SUPFAM" id="SSF56219">
    <property type="entry name" value="DNase I-like"/>
    <property type="match status" value="1"/>
</dbReference>
<dbReference type="InterPro" id="IPR036691">
    <property type="entry name" value="Endo/exonu/phosph_ase_sf"/>
</dbReference>
<keyword evidence="2" id="KW-0269">Exonuclease</keyword>
<evidence type="ECO:0000259" key="1">
    <source>
        <dbReference type="Pfam" id="PF03372"/>
    </source>
</evidence>
<evidence type="ECO:0000313" key="3">
    <source>
        <dbReference type="Proteomes" id="UP000010116"/>
    </source>
</evidence>
<dbReference type="HOGENOM" id="CLU_076018_0_0_6"/>
<name>J4V3J0_9GAMM</name>
<organism evidence="2 3">
    <name type="scientific">SAR86 cluster bacterium SAR86B</name>
    <dbReference type="NCBI Taxonomy" id="1123867"/>
    <lineage>
        <taxon>Bacteria</taxon>
        <taxon>Pseudomonadati</taxon>
        <taxon>Pseudomonadota</taxon>
        <taxon>Gammaproteobacteria</taxon>
        <taxon>SAR86 cluster</taxon>
    </lineage>
</organism>
<keyword evidence="2" id="KW-0378">Hydrolase</keyword>